<protein>
    <submittedName>
        <fullName evidence="3">Nuclear transport factor 2 family protein</fullName>
    </submittedName>
</protein>
<accession>A0AAW8QWX0</accession>
<dbReference type="AlphaFoldDB" id="A0AAW8QWX0"/>
<dbReference type="Proteomes" id="UP001249020">
    <property type="component" value="Unassembled WGS sequence"/>
</dbReference>
<sequence>MKNTIHQGLLAFVAIVAMSPFAFSHDGDTHNEAIASMFTGTETTAAKTVLAFHKALETGDVETARNLLVDNVLIFEGQGVERSAKEYASHHMLSDIKYLQAMQIDLIEHHVHEYDGIATSFSRSQLTGTYKGKSIDRASNETITLIKRDSQWKISHIHWSN</sequence>
<evidence type="ECO:0000259" key="2">
    <source>
        <dbReference type="Pfam" id="PF13474"/>
    </source>
</evidence>
<keyword evidence="1" id="KW-0732">Signal</keyword>
<dbReference type="Gene3D" id="3.10.450.50">
    <property type="match status" value="1"/>
</dbReference>
<feature type="chain" id="PRO_5043947972" evidence="1">
    <location>
        <begin position="25"/>
        <end position="161"/>
    </location>
</feature>
<feature type="domain" description="SnoaL-like" evidence="2">
    <location>
        <begin position="48"/>
        <end position="160"/>
    </location>
</feature>
<dbReference type="RefSeq" id="WP_311360277.1">
    <property type="nucleotide sequence ID" value="NZ_JAVRIE010000001.1"/>
</dbReference>
<dbReference type="EMBL" id="JAVRIE010000001">
    <property type="protein sequence ID" value="MDT0581476.1"/>
    <property type="molecule type" value="Genomic_DNA"/>
</dbReference>
<gene>
    <name evidence="3" type="ORF">RM544_02925</name>
</gene>
<evidence type="ECO:0000256" key="1">
    <source>
        <dbReference type="SAM" id="SignalP"/>
    </source>
</evidence>
<comment type="caution">
    <text evidence="3">The sequence shown here is derived from an EMBL/GenBank/DDBJ whole genome shotgun (WGS) entry which is preliminary data.</text>
</comment>
<dbReference type="InterPro" id="IPR037401">
    <property type="entry name" value="SnoaL-like"/>
</dbReference>
<evidence type="ECO:0000313" key="4">
    <source>
        <dbReference type="Proteomes" id="UP001249020"/>
    </source>
</evidence>
<name>A0AAW8QWX0_9ALTE</name>
<reference evidence="3 4" key="1">
    <citation type="submission" date="2023-09" db="EMBL/GenBank/DDBJ databases">
        <authorList>
            <person name="Rey-Velasco X."/>
        </authorList>
    </citation>
    <scope>NUCLEOTIDE SEQUENCE [LARGE SCALE GENOMIC DNA]</scope>
    <source>
        <strain evidence="3 4">W409</strain>
    </source>
</reference>
<feature type="signal peptide" evidence="1">
    <location>
        <begin position="1"/>
        <end position="24"/>
    </location>
</feature>
<dbReference type="InterPro" id="IPR032710">
    <property type="entry name" value="NTF2-like_dom_sf"/>
</dbReference>
<organism evidence="3 4">
    <name type="scientific">Brumicola blandensis</name>
    <dbReference type="NCBI Taxonomy" id="3075611"/>
    <lineage>
        <taxon>Bacteria</taxon>
        <taxon>Pseudomonadati</taxon>
        <taxon>Pseudomonadota</taxon>
        <taxon>Gammaproteobacteria</taxon>
        <taxon>Alteromonadales</taxon>
        <taxon>Alteromonadaceae</taxon>
        <taxon>Brumicola</taxon>
    </lineage>
</organism>
<dbReference type="SUPFAM" id="SSF54427">
    <property type="entry name" value="NTF2-like"/>
    <property type="match status" value="1"/>
</dbReference>
<proteinExistence type="predicted"/>
<evidence type="ECO:0000313" key="3">
    <source>
        <dbReference type="EMBL" id="MDT0581476.1"/>
    </source>
</evidence>
<dbReference type="Pfam" id="PF13474">
    <property type="entry name" value="SnoaL_3"/>
    <property type="match status" value="1"/>
</dbReference>
<keyword evidence="4" id="KW-1185">Reference proteome</keyword>